<evidence type="ECO:0000256" key="10">
    <source>
        <dbReference type="ARBA" id="ARBA00023303"/>
    </source>
</evidence>
<dbReference type="AlphaFoldDB" id="E0VC96"/>
<dbReference type="GO" id="GO:1990573">
    <property type="term" value="P:potassium ion import across plasma membrane"/>
    <property type="evidence" value="ECO:0007669"/>
    <property type="project" value="TreeGrafter"/>
</dbReference>
<dbReference type="Proteomes" id="UP000009046">
    <property type="component" value="Unassembled WGS sequence"/>
</dbReference>
<feature type="domain" description="Inward rectifier potassium channel C-terminal" evidence="15">
    <location>
        <begin position="402"/>
        <end position="465"/>
    </location>
</feature>
<dbReference type="InterPro" id="IPR041647">
    <property type="entry name" value="IRK_C"/>
</dbReference>
<reference evidence="17" key="3">
    <citation type="submission" date="2021-02" db="UniProtKB">
        <authorList>
            <consortium name="EnsemblMetazoa"/>
        </authorList>
    </citation>
    <scope>IDENTIFICATION</scope>
    <source>
        <strain evidence="17">USDA</strain>
    </source>
</reference>
<keyword evidence="2 11" id="KW-0813">Transport</keyword>
<dbReference type="InterPro" id="IPR013518">
    <property type="entry name" value="K_chnl_inward-rec_Kir_cyto"/>
</dbReference>
<dbReference type="eggNOG" id="KOG3827">
    <property type="taxonomic scope" value="Eukaryota"/>
</dbReference>
<feature type="domain" description="Inward rectifier potassium channel C-terminal" evidence="15">
    <location>
        <begin position="467"/>
        <end position="534"/>
    </location>
</feature>
<dbReference type="FunFam" id="1.10.287.70:FF:000078">
    <property type="entry name" value="Putative Inward rectifier potassium channel"/>
    <property type="match status" value="1"/>
</dbReference>
<dbReference type="SUPFAM" id="SSF81296">
    <property type="entry name" value="E set domains"/>
    <property type="match status" value="1"/>
</dbReference>
<dbReference type="SUPFAM" id="SSF81324">
    <property type="entry name" value="Voltage-gated potassium channels"/>
    <property type="match status" value="1"/>
</dbReference>
<keyword evidence="4 11" id="KW-0812">Transmembrane</keyword>
<dbReference type="Gene3D" id="2.60.40.1400">
    <property type="entry name" value="G protein-activated inward rectifier potassium channel 1"/>
    <property type="match status" value="2"/>
</dbReference>
<evidence type="ECO:0000256" key="3">
    <source>
        <dbReference type="ARBA" id="ARBA00022538"/>
    </source>
</evidence>
<dbReference type="InParanoid" id="E0VC96"/>
<comment type="subcellular location">
    <subcellularLocation>
        <location evidence="1 11">Membrane</location>
        <topology evidence="1 11">Multi-pass membrane protein</topology>
    </subcellularLocation>
</comment>
<dbReference type="EMBL" id="DS235051">
    <property type="protein sequence ID" value="EEB11018.1"/>
    <property type="molecule type" value="Genomic_DNA"/>
</dbReference>
<evidence type="ECO:0000313" key="17">
    <source>
        <dbReference type="EnsemblMetazoa" id="PHUM083610-PA"/>
    </source>
</evidence>
<reference evidence="16" key="2">
    <citation type="submission" date="2007-04" db="EMBL/GenBank/DDBJ databases">
        <title>The genome of the human body louse.</title>
        <authorList>
            <consortium name="The Human Body Louse Genome Consortium"/>
            <person name="Kirkness E."/>
            <person name="Walenz B."/>
            <person name="Hass B."/>
            <person name="Bruggner R."/>
            <person name="Strausberg R."/>
        </authorList>
    </citation>
    <scope>NUCLEOTIDE SEQUENCE</scope>
    <source>
        <strain evidence="16">USDA</strain>
    </source>
</reference>
<dbReference type="EMBL" id="AAZO01000997">
    <property type="status" value="NOT_ANNOTATED_CDS"/>
    <property type="molecule type" value="Genomic_DNA"/>
</dbReference>
<evidence type="ECO:0000256" key="9">
    <source>
        <dbReference type="ARBA" id="ARBA00023136"/>
    </source>
</evidence>
<feature type="transmembrane region" description="Helical" evidence="13">
    <location>
        <begin position="290"/>
        <end position="313"/>
    </location>
</feature>
<evidence type="ECO:0000313" key="18">
    <source>
        <dbReference type="Proteomes" id="UP000009046"/>
    </source>
</evidence>
<evidence type="ECO:0000256" key="1">
    <source>
        <dbReference type="ARBA" id="ARBA00004141"/>
    </source>
</evidence>
<dbReference type="GO" id="GO:0034702">
    <property type="term" value="C:monoatomic ion channel complex"/>
    <property type="evidence" value="ECO:0007669"/>
    <property type="project" value="UniProtKB-KW"/>
</dbReference>
<dbReference type="InterPro" id="IPR014756">
    <property type="entry name" value="Ig_E-set"/>
</dbReference>
<dbReference type="EMBL" id="AAZO01000998">
    <property type="status" value="NOT_ANNOTATED_CDS"/>
    <property type="molecule type" value="Genomic_DNA"/>
</dbReference>
<dbReference type="GO" id="GO:0005242">
    <property type="term" value="F:inward rectifier potassium channel activity"/>
    <property type="evidence" value="ECO:0007669"/>
    <property type="project" value="InterPro"/>
</dbReference>
<feature type="compositionally biased region" description="Basic and acidic residues" evidence="12">
    <location>
        <begin position="1"/>
        <end position="15"/>
    </location>
</feature>
<dbReference type="EnsemblMetazoa" id="PHUM083610-RA">
    <property type="protein sequence ID" value="PHUM083610-PA"/>
    <property type="gene ID" value="PHUM083610"/>
</dbReference>
<dbReference type="RefSeq" id="XP_002423756.1">
    <property type="nucleotide sequence ID" value="XM_002423711.1"/>
</dbReference>
<feature type="compositionally biased region" description="Polar residues" evidence="12">
    <location>
        <begin position="99"/>
        <end position="109"/>
    </location>
</feature>
<keyword evidence="7 13" id="KW-1133">Transmembrane helix</keyword>
<reference evidence="16" key="1">
    <citation type="submission" date="2007-04" db="EMBL/GenBank/DDBJ databases">
        <title>Annotation of Pediculus humanus corporis strain USDA.</title>
        <authorList>
            <person name="Kirkness E."/>
            <person name="Hannick L."/>
            <person name="Hass B."/>
            <person name="Bruggner R."/>
            <person name="Lawson D."/>
            <person name="Bidwell S."/>
            <person name="Joardar V."/>
            <person name="Caler E."/>
            <person name="Walenz B."/>
            <person name="Inman J."/>
            <person name="Schobel S."/>
            <person name="Galinsky K."/>
            <person name="Amedeo P."/>
            <person name="Strausberg R."/>
        </authorList>
    </citation>
    <scope>NUCLEOTIDE SEQUENCE</scope>
    <source>
        <strain evidence="16">USDA</strain>
    </source>
</reference>
<keyword evidence="3 11" id="KW-0633">Potassium transport</keyword>
<dbReference type="Pfam" id="PF01007">
    <property type="entry name" value="IRK"/>
    <property type="match status" value="1"/>
</dbReference>
<evidence type="ECO:0000259" key="15">
    <source>
        <dbReference type="Pfam" id="PF17655"/>
    </source>
</evidence>
<evidence type="ECO:0000256" key="4">
    <source>
        <dbReference type="ARBA" id="ARBA00022692"/>
    </source>
</evidence>
<evidence type="ECO:0000256" key="11">
    <source>
        <dbReference type="RuleBase" id="RU003822"/>
    </source>
</evidence>
<keyword evidence="18" id="KW-1185">Reference proteome</keyword>
<dbReference type="VEuPathDB" id="VectorBase:PHUM083610"/>
<dbReference type="CTD" id="8231502"/>
<evidence type="ECO:0000256" key="13">
    <source>
        <dbReference type="SAM" id="Phobius"/>
    </source>
</evidence>
<keyword evidence="10 11" id="KW-0407">Ion channel</keyword>
<dbReference type="HOGENOM" id="CLU_489457_0_0_1"/>
<dbReference type="InterPro" id="IPR016449">
    <property type="entry name" value="K_chnl_inward-rec_Kir"/>
</dbReference>
<dbReference type="GeneID" id="8231502"/>
<organism>
    <name type="scientific">Pediculus humanus subsp. corporis</name>
    <name type="common">Body louse</name>
    <dbReference type="NCBI Taxonomy" id="121224"/>
    <lineage>
        <taxon>Eukaryota</taxon>
        <taxon>Metazoa</taxon>
        <taxon>Ecdysozoa</taxon>
        <taxon>Arthropoda</taxon>
        <taxon>Hexapoda</taxon>
        <taxon>Insecta</taxon>
        <taxon>Pterygota</taxon>
        <taxon>Neoptera</taxon>
        <taxon>Paraneoptera</taxon>
        <taxon>Psocodea</taxon>
        <taxon>Troctomorpha</taxon>
        <taxon>Phthiraptera</taxon>
        <taxon>Anoplura</taxon>
        <taxon>Pediculidae</taxon>
        <taxon>Pediculus</taxon>
    </lineage>
</organism>
<feature type="transmembrane region" description="Helical" evidence="13">
    <location>
        <begin position="366"/>
        <end position="390"/>
    </location>
</feature>
<evidence type="ECO:0000256" key="8">
    <source>
        <dbReference type="ARBA" id="ARBA00023065"/>
    </source>
</evidence>
<dbReference type="GO" id="GO:0034765">
    <property type="term" value="P:regulation of monoatomic ion transmembrane transport"/>
    <property type="evidence" value="ECO:0007669"/>
    <property type="project" value="TreeGrafter"/>
</dbReference>
<evidence type="ECO:0000256" key="2">
    <source>
        <dbReference type="ARBA" id="ARBA00022448"/>
    </source>
</evidence>
<feature type="domain" description="Potassium channel inwardly rectifying transmembrane" evidence="14">
    <location>
        <begin position="254"/>
        <end position="395"/>
    </location>
</feature>
<sequence>MKKCEESNEDEKSSSQEKLCLLNSDNVNDTTDEEMLLNNRNTTKIFVSNEIKKKKKLLTCDDFKTKSFHGSWPLVNLNQPINYDKDKSNVSSGYRGGTDSDTLNNSTKSAKSSLEEDYKTIVKLISNLQNSAKALTTKYEKLISNKNTKQLNFRSHDDIINVTTDSASDAVVKTKKDNKLFLRTDIKIPDDLLLNFRNKNNADSVSRDSLQFFFENEKLLCGKTNGLTNLKWNDGISVTSPCSTNPESFFDRSVLKNGECNVLKKSSNSKRRIRYLQDIFTTLVDVKWRWTLFVFALSFILSWLFYAVIYWLIAYAHGDFDHLDDENWKPCVDNLFDFTSCFLFSVETQHTIGYGGRATSEECPEAIFVMCIQSITGVMISAFLAGIFFAKMSRPKQRRQTLLFSRKAVICQRDSQLCLMFRVGDMRKSHIIGTNIRAHIFRTRTTREGEELPQYQCELQVSVDGSILEGTVESTGQTTQARTSYLPNEIKWGHRFEALLSYNLDRQCYEIDYKKFNNTSKVATPLCSAKDLDELYMVQSEISESNIISSDQETDNR</sequence>
<evidence type="ECO:0000256" key="6">
    <source>
        <dbReference type="ARBA" id="ARBA00022958"/>
    </source>
</evidence>
<dbReference type="PANTHER" id="PTHR11767">
    <property type="entry name" value="INWARD RECTIFIER POTASSIUM CHANNEL"/>
    <property type="match status" value="1"/>
</dbReference>
<dbReference type="PANTHER" id="PTHR11767:SF113">
    <property type="entry name" value="INWARDLY RECTIFYING POTASSIUM CHANNEL 2, ISOFORM D"/>
    <property type="match status" value="1"/>
</dbReference>
<dbReference type="InterPro" id="IPR040445">
    <property type="entry name" value="Kir_TM"/>
</dbReference>
<name>E0VC96_PEDHC</name>
<evidence type="ECO:0000256" key="5">
    <source>
        <dbReference type="ARBA" id="ARBA00022882"/>
    </source>
</evidence>
<dbReference type="KEGG" id="phu:Phum_PHUM083610"/>
<dbReference type="STRING" id="121224.E0VC96"/>
<feature type="region of interest" description="Disordered" evidence="12">
    <location>
        <begin position="1"/>
        <end position="23"/>
    </location>
</feature>
<dbReference type="Pfam" id="PF17655">
    <property type="entry name" value="IRK_C"/>
    <property type="match status" value="2"/>
</dbReference>
<evidence type="ECO:0000256" key="7">
    <source>
        <dbReference type="ARBA" id="ARBA00022989"/>
    </source>
</evidence>
<evidence type="ECO:0000313" key="16">
    <source>
        <dbReference type="EMBL" id="EEB11018.1"/>
    </source>
</evidence>
<keyword evidence="6 11" id="KW-0630">Potassium</keyword>
<keyword evidence="8 11" id="KW-0406">Ion transport</keyword>
<accession>E0VC96</accession>
<protein>
    <submittedName>
        <fullName evidence="16 17">Inwardly rectifying k+ channel, putative</fullName>
    </submittedName>
</protein>
<proteinExistence type="inferred from homology"/>
<evidence type="ECO:0000256" key="12">
    <source>
        <dbReference type="SAM" id="MobiDB-lite"/>
    </source>
</evidence>
<dbReference type="GO" id="GO:0005886">
    <property type="term" value="C:plasma membrane"/>
    <property type="evidence" value="ECO:0007669"/>
    <property type="project" value="TreeGrafter"/>
</dbReference>
<dbReference type="FunCoup" id="E0VC96">
    <property type="interactions" value="166"/>
</dbReference>
<dbReference type="Gene3D" id="1.10.287.70">
    <property type="match status" value="1"/>
</dbReference>
<keyword evidence="9 13" id="KW-0472">Membrane</keyword>
<keyword evidence="5 11" id="KW-0851">Voltage-gated channel</keyword>
<dbReference type="PRINTS" id="PR01320">
    <property type="entry name" value="KIRCHANNEL"/>
</dbReference>
<evidence type="ECO:0000259" key="14">
    <source>
        <dbReference type="Pfam" id="PF01007"/>
    </source>
</evidence>
<comment type="similarity">
    <text evidence="11">Belongs to the inward rectifier-type potassium channel (TC 1.A.2.1) family.</text>
</comment>
<gene>
    <name evidence="17" type="primary">8231502</name>
    <name evidence="16" type="ORF">Phum_PHUM083610</name>
</gene>
<feature type="region of interest" description="Disordered" evidence="12">
    <location>
        <begin position="88"/>
        <end position="109"/>
    </location>
</feature>
<dbReference type="OrthoDB" id="273257at2759"/>